<sequence length="334" mass="37603">MRIGLILDSRLSTSKITELGLLAEQYGIHTIWLASYIDSREPFTNLSQLALRSKQIKLGPIALNPFDTHPIRILSGLLTLNEIAGGRATVVIGGGGEALQSLNLKPLRRVKAVDECVEILKSISKGNAFNYDGEIFQVNNYNPFWVKQSIPKVYVAANKPQMLKMSSKFSDGIMMSDLPPDIIKNKVAEVSEHLKTREANDFRFNNFMAWALYEDKEKAMNEAKQWLGYRGLFRRWVITSFMSDQEYDVIEAHKKEIYQMPILKTSSVPGVPDILLEKLVDHLTLTGHVSEVDQKIEHLLELKQAGLTDVALELREDPATSIKLIGEKVIPALK</sequence>
<dbReference type="EMBL" id="UINC01001704">
    <property type="protein sequence ID" value="SUZ86915.1"/>
    <property type="molecule type" value="Genomic_DNA"/>
</dbReference>
<dbReference type="GO" id="GO:0016705">
    <property type="term" value="F:oxidoreductase activity, acting on paired donors, with incorporation or reduction of molecular oxygen"/>
    <property type="evidence" value="ECO:0007669"/>
    <property type="project" value="InterPro"/>
</dbReference>
<dbReference type="Gene3D" id="3.20.20.30">
    <property type="entry name" value="Luciferase-like domain"/>
    <property type="match status" value="1"/>
</dbReference>
<evidence type="ECO:0000256" key="1">
    <source>
        <dbReference type="ARBA" id="ARBA00023002"/>
    </source>
</evidence>
<protein>
    <recommendedName>
        <fullName evidence="2">Luciferase-like domain-containing protein</fullName>
    </recommendedName>
</protein>
<keyword evidence="1" id="KW-0560">Oxidoreductase</keyword>
<dbReference type="PANTHER" id="PTHR43244">
    <property type="match status" value="1"/>
</dbReference>
<dbReference type="InterPro" id="IPR036661">
    <property type="entry name" value="Luciferase-like_sf"/>
</dbReference>
<gene>
    <name evidence="3" type="ORF">METZ01_LOCUS39769</name>
</gene>
<dbReference type="PANTHER" id="PTHR43244:SF1">
    <property type="entry name" value="5,10-METHYLENETETRAHYDROMETHANOPTERIN REDUCTASE"/>
    <property type="match status" value="1"/>
</dbReference>
<accession>A0A381R574</accession>
<organism evidence="3">
    <name type="scientific">marine metagenome</name>
    <dbReference type="NCBI Taxonomy" id="408172"/>
    <lineage>
        <taxon>unclassified sequences</taxon>
        <taxon>metagenomes</taxon>
        <taxon>ecological metagenomes</taxon>
    </lineage>
</organism>
<dbReference type="InterPro" id="IPR050564">
    <property type="entry name" value="F420-G6PD/mer"/>
</dbReference>
<dbReference type="AlphaFoldDB" id="A0A381R574"/>
<name>A0A381R574_9ZZZZ</name>
<dbReference type="Pfam" id="PF00296">
    <property type="entry name" value="Bac_luciferase"/>
    <property type="match status" value="1"/>
</dbReference>
<proteinExistence type="predicted"/>
<evidence type="ECO:0000313" key="3">
    <source>
        <dbReference type="EMBL" id="SUZ86915.1"/>
    </source>
</evidence>
<reference evidence="3" key="1">
    <citation type="submission" date="2018-05" db="EMBL/GenBank/DDBJ databases">
        <authorList>
            <person name="Lanie J.A."/>
            <person name="Ng W.-L."/>
            <person name="Kazmierczak K.M."/>
            <person name="Andrzejewski T.M."/>
            <person name="Davidsen T.M."/>
            <person name="Wayne K.J."/>
            <person name="Tettelin H."/>
            <person name="Glass J.I."/>
            <person name="Rusch D."/>
            <person name="Podicherti R."/>
            <person name="Tsui H.-C.T."/>
            <person name="Winkler M.E."/>
        </authorList>
    </citation>
    <scope>NUCLEOTIDE SEQUENCE</scope>
</reference>
<dbReference type="InterPro" id="IPR011251">
    <property type="entry name" value="Luciferase-like_dom"/>
</dbReference>
<evidence type="ECO:0000259" key="2">
    <source>
        <dbReference type="Pfam" id="PF00296"/>
    </source>
</evidence>
<dbReference type="SUPFAM" id="SSF51679">
    <property type="entry name" value="Bacterial luciferase-like"/>
    <property type="match status" value="1"/>
</dbReference>
<feature type="domain" description="Luciferase-like" evidence="2">
    <location>
        <begin position="13"/>
        <end position="308"/>
    </location>
</feature>